<dbReference type="SUPFAM" id="SSF55486">
    <property type="entry name" value="Metalloproteases ('zincins'), catalytic domain"/>
    <property type="match status" value="1"/>
</dbReference>
<dbReference type="AlphaFoldDB" id="A0A0U5GVJ5"/>
<evidence type="ECO:0000313" key="2">
    <source>
        <dbReference type="Proteomes" id="UP000054771"/>
    </source>
</evidence>
<evidence type="ECO:0000313" key="1">
    <source>
        <dbReference type="EMBL" id="CEL04980.1"/>
    </source>
</evidence>
<keyword evidence="2" id="KW-1185">Reference proteome</keyword>
<evidence type="ECO:0008006" key="3">
    <source>
        <dbReference type="Google" id="ProtNLM"/>
    </source>
</evidence>
<dbReference type="OrthoDB" id="406838at2759"/>
<organism evidence="1 2">
    <name type="scientific">Aspergillus calidoustus</name>
    <dbReference type="NCBI Taxonomy" id="454130"/>
    <lineage>
        <taxon>Eukaryota</taxon>
        <taxon>Fungi</taxon>
        <taxon>Dikarya</taxon>
        <taxon>Ascomycota</taxon>
        <taxon>Pezizomycotina</taxon>
        <taxon>Eurotiomycetes</taxon>
        <taxon>Eurotiomycetidae</taxon>
        <taxon>Eurotiales</taxon>
        <taxon>Aspergillaceae</taxon>
        <taxon>Aspergillus</taxon>
        <taxon>Aspergillus subgen. Nidulantes</taxon>
    </lineage>
</organism>
<dbReference type="InterPro" id="IPR024653">
    <property type="entry name" value="Peptidase_M10/M27/M57"/>
</dbReference>
<gene>
    <name evidence="1" type="ORF">ASPCAL06102</name>
</gene>
<dbReference type="EMBL" id="CDMC01000004">
    <property type="protein sequence ID" value="CEL04980.1"/>
    <property type="molecule type" value="Genomic_DNA"/>
</dbReference>
<dbReference type="OMA" id="YTVQIGP"/>
<dbReference type="Gene3D" id="3.40.390.10">
    <property type="entry name" value="Collagenase (Catalytic Domain)"/>
    <property type="match status" value="1"/>
</dbReference>
<accession>A0A0U5GVJ5</accession>
<dbReference type="CDD" id="cd04279">
    <property type="entry name" value="ZnMc_MMP_like_1"/>
    <property type="match status" value="1"/>
</dbReference>
<name>A0A0U5GVJ5_ASPCI</name>
<dbReference type="GO" id="GO:0008237">
    <property type="term" value="F:metallopeptidase activity"/>
    <property type="evidence" value="ECO:0007669"/>
    <property type="project" value="InterPro"/>
</dbReference>
<dbReference type="Pfam" id="PF12388">
    <property type="entry name" value="Peptidase_M57"/>
    <property type="match status" value="1"/>
</dbReference>
<dbReference type="Proteomes" id="UP000054771">
    <property type="component" value="Unassembled WGS sequence"/>
</dbReference>
<sequence length="274" mass="29757">MPHVQRTIKPSRANLIQGLKENVSPEALRTLKPGTATAQEPQAVAGSTACTLDSYPCITQKPTPAAFAGNTSIASLQVGLGDKIPRWKANTTINFAALEQGYPEPEMALLAANKLNEAAGEWNALNLGVRFAWVEKMKDAAFLLSFATQRSPGTLAEAFFPNEVDLNSLIVYPAAFQPGTVQYLKNIFLHELGHVLGLRHEFAPELEKGAGLDSVQVGPRNPTSVMGYEIPPIMQDSDIDSTKVFYKFPGKKLGVRQNLPEEGGLRIVDFDPNN</sequence>
<dbReference type="STRING" id="454130.A0A0U5GVJ5"/>
<proteinExistence type="predicted"/>
<reference evidence="2" key="1">
    <citation type="journal article" date="2016" name="Genome Announc.">
        <title>Draft genome sequences of fungus Aspergillus calidoustus.</title>
        <authorList>
            <person name="Horn F."/>
            <person name="Linde J."/>
            <person name="Mattern D.J."/>
            <person name="Walther G."/>
            <person name="Guthke R."/>
            <person name="Scherlach K."/>
            <person name="Martin K."/>
            <person name="Brakhage A.A."/>
            <person name="Petzke L."/>
            <person name="Valiante V."/>
        </authorList>
    </citation>
    <scope>NUCLEOTIDE SEQUENCE [LARGE SCALE GENOMIC DNA]</scope>
    <source>
        <strain evidence="2">SF006504</strain>
    </source>
</reference>
<dbReference type="InterPro" id="IPR024079">
    <property type="entry name" value="MetalloPept_cat_dom_sf"/>
</dbReference>
<protein>
    <recommendedName>
        <fullName evidence="3">Peptidase metallopeptidase domain-containing protein</fullName>
    </recommendedName>
</protein>